<organism evidence="1 2">
    <name type="scientific">Diversispora epigaea</name>
    <dbReference type="NCBI Taxonomy" id="1348612"/>
    <lineage>
        <taxon>Eukaryota</taxon>
        <taxon>Fungi</taxon>
        <taxon>Fungi incertae sedis</taxon>
        <taxon>Mucoromycota</taxon>
        <taxon>Glomeromycotina</taxon>
        <taxon>Glomeromycetes</taxon>
        <taxon>Diversisporales</taxon>
        <taxon>Diversisporaceae</taxon>
        <taxon>Diversispora</taxon>
    </lineage>
</organism>
<proteinExistence type="predicted"/>
<evidence type="ECO:0000313" key="2">
    <source>
        <dbReference type="Proteomes" id="UP000266861"/>
    </source>
</evidence>
<sequence length="138" mass="15283">MLLRKTFLLAIIAFVTIFIKSVLTLEVGSAIANIDGPITAKFTWQTTAEETTFTAVFENTITKENVYEYTFVVVGPDGVIIDLTRKIQEGLITSSSISHYFQIFDNSEMSVGQVVNNYLQVAHENYVIARAPIIGDAV</sequence>
<reference evidence="1 2" key="1">
    <citation type="submission" date="2018-08" db="EMBL/GenBank/DDBJ databases">
        <title>Genome and evolution of the arbuscular mycorrhizal fungus Diversispora epigaea (formerly Glomus versiforme) and its bacterial endosymbionts.</title>
        <authorList>
            <person name="Sun X."/>
            <person name="Fei Z."/>
            <person name="Harrison M."/>
        </authorList>
    </citation>
    <scope>NUCLEOTIDE SEQUENCE [LARGE SCALE GENOMIC DNA]</scope>
    <source>
        <strain evidence="1 2">IT104</strain>
    </source>
</reference>
<name>A0A397IXG1_9GLOM</name>
<evidence type="ECO:0000313" key="1">
    <source>
        <dbReference type="EMBL" id="RHZ80651.1"/>
    </source>
</evidence>
<protein>
    <submittedName>
        <fullName evidence="1">Uncharacterized protein</fullName>
    </submittedName>
</protein>
<dbReference type="OrthoDB" id="10628313at2759"/>
<dbReference type="Proteomes" id="UP000266861">
    <property type="component" value="Unassembled WGS sequence"/>
</dbReference>
<accession>A0A397IXG1</accession>
<gene>
    <name evidence="1" type="ORF">Glove_134g43</name>
</gene>
<dbReference type="AlphaFoldDB" id="A0A397IXG1"/>
<comment type="caution">
    <text evidence="1">The sequence shown here is derived from an EMBL/GenBank/DDBJ whole genome shotgun (WGS) entry which is preliminary data.</text>
</comment>
<dbReference type="EMBL" id="PQFF01000125">
    <property type="protein sequence ID" value="RHZ80651.1"/>
    <property type="molecule type" value="Genomic_DNA"/>
</dbReference>
<keyword evidence="2" id="KW-1185">Reference proteome</keyword>